<gene>
    <name evidence="1" type="ORF">ABS767_07505</name>
</gene>
<reference evidence="1 2" key="1">
    <citation type="submission" date="2024-06" db="EMBL/GenBank/DDBJ databases">
        <authorList>
            <person name="Kaempfer P."/>
            <person name="Viver T."/>
        </authorList>
    </citation>
    <scope>NUCLEOTIDE SEQUENCE [LARGE SCALE GENOMIC DNA]</scope>
    <source>
        <strain evidence="1 2">ST-64</strain>
    </source>
</reference>
<proteinExistence type="predicted"/>
<dbReference type="EMBL" id="JBELQC010000001">
    <property type="protein sequence ID" value="MFL9840801.1"/>
    <property type="molecule type" value="Genomic_DNA"/>
</dbReference>
<dbReference type="Proteomes" id="UP001629244">
    <property type="component" value="Unassembled WGS sequence"/>
</dbReference>
<comment type="caution">
    <text evidence="1">The sequence shown here is derived from an EMBL/GenBank/DDBJ whole genome shotgun (WGS) entry which is preliminary data.</text>
</comment>
<evidence type="ECO:0000313" key="2">
    <source>
        <dbReference type="Proteomes" id="UP001629244"/>
    </source>
</evidence>
<name>A0ABW8YKI8_9SPHN</name>
<keyword evidence="2" id="KW-1185">Reference proteome</keyword>
<organism evidence="1 2">
    <name type="scientific">Sphingomonas plantiphila</name>
    <dbReference type="NCBI Taxonomy" id="3163295"/>
    <lineage>
        <taxon>Bacteria</taxon>
        <taxon>Pseudomonadati</taxon>
        <taxon>Pseudomonadota</taxon>
        <taxon>Alphaproteobacteria</taxon>
        <taxon>Sphingomonadales</taxon>
        <taxon>Sphingomonadaceae</taxon>
        <taxon>Sphingomonas</taxon>
    </lineage>
</organism>
<accession>A0ABW8YKI8</accession>
<dbReference type="RefSeq" id="WP_408077729.1">
    <property type="nucleotide sequence ID" value="NZ_JBELQC010000001.1"/>
</dbReference>
<sequence>MHAGSHRAFSQIERGVIFGKAANKRPVILPKNASILQRPPQWNRFADCLLIIAKAIPAIARET</sequence>
<protein>
    <submittedName>
        <fullName evidence="1">Uncharacterized protein</fullName>
    </submittedName>
</protein>
<evidence type="ECO:0000313" key="1">
    <source>
        <dbReference type="EMBL" id="MFL9840801.1"/>
    </source>
</evidence>